<evidence type="ECO:0000313" key="1">
    <source>
        <dbReference type="EMBL" id="TQM84188.1"/>
    </source>
</evidence>
<evidence type="ECO:0000313" key="2">
    <source>
        <dbReference type="Proteomes" id="UP000316628"/>
    </source>
</evidence>
<accession>A0A543JN33</accession>
<gene>
    <name evidence="1" type="ORF">FHX81_6628</name>
</gene>
<reference evidence="1 2" key="1">
    <citation type="submission" date="2019-06" db="EMBL/GenBank/DDBJ databases">
        <title>Sequencing the genomes of 1000 actinobacteria strains.</title>
        <authorList>
            <person name="Klenk H.-P."/>
        </authorList>
    </citation>
    <scope>NUCLEOTIDE SEQUENCE [LARGE SCALE GENOMIC DNA]</scope>
    <source>
        <strain evidence="1 2">DSM 45456</strain>
    </source>
</reference>
<keyword evidence="2" id="KW-1185">Reference proteome</keyword>
<dbReference type="AlphaFoldDB" id="A0A543JN33"/>
<name>A0A543JN33_9PSEU</name>
<sequence>MNQPEMTLPDLPPRRPLPPDVRQRLRRRVLGGAAGQTSPGGGALRAPLATAAAVAVLAAGGVIVVQSTQGDMTAVTPPSGSTTSSALRSIISGWSTVEVEPNATGQDAARCEFARSDVRFTLHLAGARILVTGDDRFCELTHTAITHDRPGVGPVPLDGPASLLWESGSGVLIGRRAAVAGRVEVATGARTGAVVPLAVTVVEDLFVIPQSAVWMTLTFTTPAGPVRAEVDAQALPGHEAWSVRREAMPPGDPHVAQCLEASMRDGEDWVGDPLRWRPGAATAPAVDVLLAMYDDTGKTAYCQVYHGRGSSADVEGGTPPQGTALFRLRHWTGRGGDPAKSVTLLGGTVDAAKVGGLQVVDVAGRTATAVLKDGTFAVRLDDQPPLTARSLTKGFQVRVLDHDDRVVETVTLE</sequence>
<dbReference type="Proteomes" id="UP000316628">
    <property type="component" value="Unassembled WGS sequence"/>
</dbReference>
<comment type="caution">
    <text evidence="1">The sequence shown here is derived from an EMBL/GenBank/DDBJ whole genome shotgun (WGS) entry which is preliminary data.</text>
</comment>
<protein>
    <submittedName>
        <fullName evidence="1">Uncharacterized protein</fullName>
    </submittedName>
</protein>
<proteinExistence type="predicted"/>
<dbReference type="OrthoDB" id="3671788at2"/>
<dbReference type="EMBL" id="VFPP01000001">
    <property type="protein sequence ID" value="TQM84188.1"/>
    <property type="molecule type" value="Genomic_DNA"/>
</dbReference>
<organism evidence="1 2">
    <name type="scientific">Saccharothrix saharensis</name>
    <dbReference type="NCBI Taxonomy" id="571190"/>
    <lineage>
        <taxon>Bacteria</taxon>
        <taxon>Bacillati</taxon>
        <taxon>Actinomycetota</taxon>
        <taxon>Actinomycetes</taxon>
        <taxon>Pseudonocardiales</taxon>
        <taxon>Pseudonocardiaceae</taxon>
        <taxon>Saccharothrix</taxon>
    </lineage>
</organism>
<dbReference type="RefSeq" id="WP_141982409.1">
    <property type="nucleotide sequence ID" value="NZ_VFPP01000001.1"/>
</dbReference>